<dbReference type="Gene3D" id="3.20.20.30">
    <property type="entry name" value="Luciferase-like domain"/>
    <property type="match status" value="1"/>
</dbReference>
<gene>
    <name evidence="3" type="ORF">AWU67_09045</name>
</gene>
<dbReference type="PANTHER" id="PTHR43244:SF1">
    <property type="entry name" value="5,10-METHYLENETETRAHYDROMETHANOPTERIN REDUCTASE"/>
    <property type="match status" value="1"/>
</dbReference>
<reference evidence="4" key="2">
    <citation type="submission" date="2016-01" db="EMBL/GenBank/DDBJ databases">
        <title>First complete genome sequence of a species in the genus Microterricola, an extremophilic cold active enzyme producing strain ERGS5:02 isolated from Sikkim Himalaya.</title>
        <authorList>
            <person name="Kumar R."/>
            <person name="Singh D."/>
            <person name="Swarnkar M.K."/>
        </authorList>
    </citation>
    <scope>NUCLEOTIDE SEQUENCE [LARGE SCALE GENOMIC DNA]</scope>
    <source>
        <strain evidence="4">ERGS5:02</strain>
    </source>
</reference>
<feature type="domain" description="Luciferase-like" evidence="2">
    <location>
        <begin position="1"/>
        <end position="222"/>
    </location>
</feature>
<dbReference type="EMBL" id="CP014145">
    <property type="protein sequence ID" value="AMB58982.1"/>
    <property type="molecule type" value="Genomic_DNA"/>
</dbReference>
<accession>A0A120I113</accession>
<dbReference type="KEGG" id="mvd:AWU67_09045"/>
<evidence type="ECO:0000313" key="4">
    <source>
        <dbReference type="Proteomes" id="UP000058305"/>
    </source>
</evidence>
<sequence>MRFGIVILPQFDWPEAARYWRGAEQMGFDHAWTYDHLSWRSLAGERWHATIPTLTAAAMVTERIGLGTFVASPNFRHPVPFAKDVATLDQISGGRMTLGLGSGGTGFDSVVLGQEPLTPRQRFDRFQEFAEGLDVLLRGEQAEPVVADAAGGISFAGDYFTANGARMVGEPAQRPRTPFLMAANGPRSLRLATRLGQGWVTTGPDGVVGEDWWRGVAELSARLDEQLAVDGIDPAGYGRSLSLDSGGQFALESVGSFEERVGRAAELGFSDVMVHWPRPDGIYAGSEAVLEEAASRLAALR</sequence>
<dbReference type="Proteomes" id="UP000058305">
    <property type="component" value="Chromosome"/>
</dbReference>
<dbReference type="InterPro" id="IPR011251">
    <property type="entry name" value="Luciferase-like_dom"/>
</dbReference>
<dbReference type="InterPro" id="IPR036661">
    <property type="entry name" value="Luciferase-like_sf"/>
</dbReference>
<dbReference type="InterPro" id="IPR050564">
    <property type="entry name" value="F420-G6PD/mer"/>
</dbReference>
<evidence type="ECO:0000256" key="1">
    <source>
        <dbReference type="ARBA" id="ARBA00023002"/>
    </source>
</evidence>
<organism evidence="3 4">
    <name type="scientific">Microterricola viridarii</name>
    <dbReference type="NCBI Taxonomy" id="412690"/>
    <lineage>
        <taxon>Bacteria</taxon>
        <taxon>Bacillati</taxon>
        <taxon>Actinomycetota</taxon>
        <taxon>Actinomycetes</taxon>
        <taxon>Micrococcales</taxon>
        <taxon>Microbacteriaceae</taxon>
        <taxon>Microterricola</taxon>
    </lineage>
</organism>
<reference evidence="3 4" key="1">
    <citation type="journal article" date="2016" name="J. Biotechnol.">
        <title>First complete genome sequence of a species in the genus Microterricola, an extremophilic cold active enzyme producing bacterial strain ERGS5:02 isolated from Sikkim Himalaya.</title>
        <authorList>
            <person name="Himanshu"/>
            <person name="Swarnkar M.K."/>
            <person name="Singh D."/>
            <person name="Kumar R."/>
        </authorList>
    </citation>
    <scope>NUCLEOTIDE SEQUENCE [LARGE SCALE GENOMIC DNA]</scope>
    <source>
        <strain evidence="3 4">ERGS5:02</strain>
    </source>
</reference>
<name>A0A120I113_9MICO</name>
<dbReference type="PANTHER" id="PTHR43244">
    <property type="match status" value="1"/>
</dbReference>
<dbReference type="OrthoDB" id="7374740at2"/>
<keyword evidence="1" id="KW-0560">Oxidoreductase</keyword>
<keyword evidence="4" id="KW-1185">Reference proteome</keyword>
<dbReference type="RefSeq" id="WP_067228077.1">
    <property type="nucleotide sequence ID" value="NZ_CP014145.1"/>
</dbReference>
<dbReference type="Pfam" id="PF00296">
    <property type="entry name" value="Bac_luciferase"/>
    <property type="match status" value="1"/>
</dbReference>
<protein>
    <submittedName>
        <fullName evidence="3">Luciferase</fullName>
    </submittedName>
</protein>
<dbReference type="SUPFAM" id="SSF51679">
    <property type="entry name" value="Bacterial luciferase-like"/>
    <property type="match status" value="1"/>
</dbReference>
<evidence type="ECO:0000259" key="2">
    <source>
        <dbReference type="Pfam" id="PF00296"/>
    </source>
</evidence>
<proteinExistence type="predicted"/>
<dbReference type="AlphaFoldDB" id="A0A120I113"/>
<dbReference type="GO" id="GO:0016705">
    <property type="term" value="F:oxidoreductase activity, acting on paired donors, with incorporation or reduction of molecular oxygen"/>
    <property type="evidence" value="ECO:0007669"/>
    <property type="project" value="InterPro"/>
</dbReference>
<evidence type="ECO:0000313" key="3">
    <source>
        <dbReference type="EMBL" id="AMB58982.1"/>
    </source>
</evidence>